<keyword evidence="2" id="KW-1133">Transmembrane helix</keyword>
<accession>A0A1U7M2H2</accession>
<dbReference type="InterPro" id="IPR011055">
    <property type="entry name" value="Dup_hybrid_motif"/>
</dbReference>
<reference evidence="4 5" key="1">
    <citation type="submission" date="2016-02" db="EMBL/GenBank/DDBJ databases">
        <title>Genome sequence of Tissierella creatinophila DSM 6911.</title>
        <authorList>
            <person name="Poehlein A."/>
            <person name="Daniel R."/>
        </authorList>
    </citation>
    <scope>NUCLEOTIDE SEQUENCE [LARGE SCALE GENOMIC DNA]</scope>
    <source>
        <strain evidence="4 5">DSM 6911</strain>
    </source>
</reference>
<protein>
    <submittedName>
        <fullName evidence="4">Murein DD-endopeptidase MepM</fullName>
        <ecNumber evidence="4">3.4.24.-</ecNumber>
    </submittedName>
</protein>
<evidence type="ECO:0000256" key="1">
    <source>
        <dbReference type="ARBA" id="ARBA00022729"/>
    </source>
</evidence>
<dbReference type="InterPro" id="IPR011098">
    <property type="entry name" value="G5_dom"/>
</dbReference>
<dbReference type="CDD" id="cd12797">
    <property type="entry name" value="M23_peptidase"/>
    <property type="match status" value="1"/>
</dbReference>
<dbReference type="EC" id="3.4.24.-" evidence="4"/>
<keyword evidence="5" id="KW-1185">Reference proteome</keyword>
<dbReference type="Pfam" id="PF07501">
    <property type="entry name" value="G5"/>
    <property type="match status" value="1"/>
</dbReference>
<proteinExistence type="predicted"/>
<dbReference type="GO" id="GO:0004222">
    <property type="term" value="F:metalloendopeptidase activity"/>
    <property type="evidence" value="ECO:0007669"/>
    <property type="project" value="TreeGrafter"/>
</dbReference>
<dbReference type="RefSeq" id="WP_075728565.1">
    <property type="nucleotide sequence ID" value="NZ_LTDM01000066.1"/>
</dbReference>
<sequence>MNKRKEIKTILACFMIMSILGMGFTGLKVQQVNASSKAVYMNNVSTEEDIDIENNIDIEDEVNEILEGEKNFIEVLESKIDIKIKAYTLIVKNERIGSFQTPGEIDEILKTIKAPFSKSEDENTKITNVKILDKLEVVEEEVYLEDIKKKEEVLDYIRPLITVITTEEVEWIKDIDYETEIKEDPNMYDTKETLEAKGVPGENKIITQQIKHNGKIIEKQVISEEVMKSPTNRVIVKGTKETPKTAPTGSFVMPTRGRLSSSFGERWGRMHRGIDIAKENGSDIKAADGGVVSFSGVMGTYGNMIEIDHENGYKTRYAHCSKLLFSPGEGVYQGQVIAKVGSTGRSTGPHVHFEVIKNGVHQNPSNYLE</sequence>
<keyword evidence="1" id="KW-0732">Signal</keyword>
<evidence type="ECO:0000256" key="2">
    <source>
        <dbReference type="SAM" id="Phobius"/>
    </source>
</evidence>
<name>A0A1U7M2H2_TISCR</name>
<dbReference type="PROSITE" id="PS51109">
    <property type="entry name" value="G5"/>
    <property type="match status" value="1"/>
</dbReference>
<dbReference type="SUPFAM" id="SSF51261">
    <property type="entry name" value="Duplicated hybrid motif"/>
    <property type="match status" value="1"/>
</dbReference>
<dbReference type="AlphaFoldDB" id="A0A1U7M2H2"/>
<keyword evidence="2" id="KW-0812">Transmembrane</keyword>
<feature type="domain" description="G5" evidence="3">
    <location>
        <begin position="161"/>
        <end position="241"/>
    </location>
</feature>
<gene>
    <name evidence="4" type="primary">mepM</name>
    <name evidence="4" type="ORF">TICRE_24890</name>
</gene>
<dbReference type="Gene3D" id="2.20.230.10">
    <property type="entry name" value="Resuscitation-promoting factor rpfb"/>
    <property type="match status" value="1"/>
</dbReference>
<dbReference type="Proteomes" id="UP000186112">
    <property type="component" value="Unassembled WGS sequence"/>
</dbReference>
<keyword evidence="4" id="KW-0378">Hydrolase</keyword>
<dbReference type="Gene3D" id="2.70.70.10">
    <property type="entry name" value="Glucose Permease (Domain IIA)"/>
    <property type="match status" value="1"/>
</dbReference>
<keyword evidence="2" id="KW-0472">Membrane</keyword>
<dbReference type="EMBL" id="LTDM01000066">
    <property type="protein sequence ID" value="OLS01450.1"/>
    <property type="molecule type" value="Genomic_DNA"/>
</dbReference>
<dbReference type="PANTHER" id="PTHR21666:SF270">
    <property type="entry name" value="MUREIN HYDROLASE ACTIVATOR ENVC"/>
    <property type="match status" value="1"/>
</dbReference>
<dbReference type="OrthoDB" id="9809488at2"/>
<dbReference type="PANTHER" id="PTHR21666">
    <property type="entry name" value="PEPTIDASE-RELATED"/>
    <property type="match status" value="1"/>
</dbReference>
<organism evidence="4 5">
    <name type="scientific">Tissierella creatinophila DSM 6911</name>
    <dbReference type="NCBI Taxonomy" id="1123403"/>
    <lineage>
        <taxon>Bacteria</taxon>
        <taxon>Bacillati</taxon>
        <taxon>Bacillota</taxon>
        <taxon>Tissierellia</taxon>
        <taxon>Tissierellales</taxon>
        <taxon>Tissierellaceae</taxon>
        <taxon>Tissierella</taxon>
    </lineage>
</organism>
<comment type="caution">
    <text evidence="4">The sequence shown here is derived from an EMBL/GenBank/DDBJ whole genome shotgun (WGS) entry which is preliminary data.</text>
</comment>
<feature type="transmembrane region" description="Helical" evidence="2">
    <location>
        <begin position="7"/>
        <end position="27"/>
    </location>
</feature>
<evidence type="ECO:0000259" key="3">
    <source>
        <dbReference type="PROSITE" id="PS51109"/>
    </source>
</evidence>
<dbReference type="InterPro" id="IPR050570">
    <property type="entry name" value="Cell_wall_metabolism_enzyme"/>
</dbReference>
<evidence type="ECO:0000313" key="5">
    <source>
        <dbReference type="Proteomes" id="UP000186112"/>
    </source>
</evidence>
<evidence type="ECO:0000313" key="4">
    <source>
        <dbReference type="EMBL" id="OLS01450.1"/>
    </source>
</evidence>
<dbReference type="Pfam" id="PF01551">
    <property type="entry name" value="Peptidase_M23"/>
    <property type="match status" value="1"/>
</dbReference>
<dbReference type="InterPro" id="IPR016047">
    <property type="entry name" value="M23ase_b-sheet_dom"/>
</dbReference>
<dbReference type="SMART" id="SM01208">
    <property type="entry name" value="G5"/>
    <property type="match status" value="1"/>
</dbReference>